<evidence type="ECO:0000313" key="7">
    <source>
        <dbReference type="Proteomes" id="UP000444960"/>
    </source>
</evidence>
<name>A0A7I9V5Q8_9ACTN</name>
<evidence type="ECO:0000256" key="2">
    <source>
        <dbReference type="ARBA" id="ARBA00005995"/>
    </source>
</evidence>
<dbReference type="PRINTS" id="PR00757">
    <property type="entry name" value="AMINEOXDASEF"/>
</dbReference>
<evidence type="ECO:0000313" key="6">
    <source>
        <dbReference type="EMBL" id="GEE00534.1"/>
    </source>
</evidence>
<evidence type="ECO:0000256" key="1">
    <source>
        <dbReference type="ARBA" id="ARBA00001974"/>
    </source>
</evidence>
<dbReference type="InterPro" id="IPR001613">
    <property type="entry name" value="Flavin_amine_oxidase"/>
</dbReference>
<protein>
    <submittedName>
        <fullName evidence="6">Putative flavin-containing monoamine oxidase AofH</fullName>
    </submittedName>
</protein>
<organism evidence="6 7">
    <name type="scientific">Gordonia spumicola</name>
    <dbReference type="NCBI Taxonomy" id="589161"/>
    <lineage>
        <taxon>Bacteria</taxon>
        <taxon>Bacillati</taxon>
        <taxon>Actinomycetota</taxon>
        <taxon>Actinomycetes</taxon>
        <taxon>Mycobacteriales</taxon>
        <taxon>Gordoniaceae</taxon>
        <taxon>Gordonia</taxon>
    </lineage>
</organism>
<gene>
    <name evidence="6" type="primary">aofH_1</name>
    <name evidence="6" type="ORF">nbrc107696_09800</name>
</gene>
<keyword evidence="7" id="KW-1185">Reference proteome</keyword>
<keyword evidence="3" id="KW-0560">Oxidoreductase</keyword>
<reference evidence="7" key="1">
    <citation type="submission" date="2019-06" db="EMBL/GenBank/DDBJ databases">
        <title>Gordonia isolated from sludge of a wastewater treatment plant.</title>
        <authorList>
            <person name="Tamura T."/>
            <person name="Aoyama K."/>
            <person name="Kang Y."/>
            <person name="Saito S."/>
            <person name="Akiyama N."/>
            <person name="Yazawa K."/>
            <person name="Gonoi T."/>
            <person name="Mikami Y."/>
        </authorList>
    </citation>
    <scope>NUCLEOTIDE SEQUENCE [LARGE SCALE GENOMIC DNA]</scope>
    <source>
        <strain evidence="7">NBRC 107696</strain>
    </source>
</reference>
<dbReference type="EMBL" id="BJOV01000002">
    <property type="protein sequence ID" value="GEE00534.1"/>
    <property type="molecule type" value="Genomic_DNA"/>
</dbReference>
<feature type="binding site" evidence="4">
    <location>
        <position position="385"/>
    </location>
    <ligand>
        <name>FAD</name>
        <dbReference type="ChEBI" id="CHEBI:57692"/>
    </ligand>
</feature>
<comment type="cofactor">
    <cofactor evidence="1">
        <name>FAD</name>
        <dbReference type="ChEBI" id="CHEBI:57692"/>
    </cofactor>
</comment>
<evidence type="ECO:0000256" key="3">
    <source>
        <dbReference type="ARBA" id="ARBA00023002"/>
    </source>
</evidence>
<feature type="domain" description="Amine oxidase" evidence="5">
    <location>
        <begin position="4"/>
        <end position="408"/>
    </location>
</feature>
<dbReference type="Pfam" id="PF01593">
    <property type="entry name" value="Amino_oxidase"/>
    <property type="match status" value="1"/>
</dbReference>
<dbReference type="InterPro" id="IPR036188">
    <property type="entry name" value="FAD/NAD-bd_sf"/>
</dbReference>
<dbReference type="PANTHER" id="PTHR43563:SF1">
    <property type="entry name" value="AMINE OXIDASE [FLAVIN-CONTAINING] B"/>
    <property type="match status" value="1"/>
</dbReference>
<dbReference type="AlphaFoldDB" id="A0A7I9V5Q8"/>
<evidence type="ECO:0000259" key="5">
    <source>
        <dbReference type="Pfam" id="PF01593"/>
    </source>
</evidence>
<dbReference type="SUPFAM" id="SSF54373">
    <property type="entry name" value="FAD-linked reductases, C-terminal domain"/>
    <property type="match status" value="1"/>
</dbReference>
<accession>A0A7I9V5Q8</accession>
<dbReference type="InterPro" id="IPR002937">
    <property type="entry name" value="Amino_oxidase"/>
</dbReference>
<evidence type="ECO:0000256" key="4">
    <source>
        <dbReference type="PIRSR" id="PIRSR601613-1"/>
    </source>
</evidence>
<dbReference type="Gene3D" id="3.50.50.60">
    <property type="entry name" value="FAD/NAD(P)-binding domain"/>
    <property type="match status" value="1"/>
</dbReference>
<sequence length="421" mass="45652">MNHGISDIVVLEASDSPGGRTGFMSVAGAVLDAGAQFIRPEQESLSALLGELGLSVVALDAPGEPVCRVAPPVDHPQLKAFVDRLSDTVRLMDTDTPWTHPDAEWLDSMSVLEWAEDGGVDDPAVLGYLNTRTESMLSAPGDAVSALWFVYFVAASGGWEEFSTGTLSYRVAGGIGQIATLVGERLGDRLRTRCPVVRVDHRDESVLLTNADDSTVEAEHVVFACSPSELTRIEFEPRLPTSRRLLNEGWTMAGGMKFALAYRTPFWRDLGFNGQIIPDADTPLSSVWDNTPDGNGPGILMGLTSRRRFDERLPADPAERIAAIESYIAEAFGESTPKSIDYVEKLWGDEEWVSGCMSTNPPGSVLAHWSSIQESVDRLHFAGTETADRFNGYVEGAIRAGNRVADHLVAELEERANAQSA</sequence>
<comment type="similarity">
    <text evidence="2">Belongs to the flavin monoamine oxidase family.</text>
</comment>
<proteinExistence type="inferred from homology"/>
<dbReference type="GO" id="GO:0016491">
    <property type="term" value="F:oxidoreductase activity"/>
    <property type="evidence" value="ECO:0007669"/>
    <property type="project" value="UniProtKB-KW"/>
</dbReference>
<dbReference type="Proteomes" id="UP000444960">
    <property type="component" value="Unassembled WGS sequence"/>
</dbReference>
<dbReference type="InterPro" id="IPR050703">
    <property type="entry name" value="Flavin_MAO"/>
</dbReference>
<comment type="caution">
    <text evidence="6">The sequence shown here is derived from an EMBL/GenBank/DDBJ whole genome shotgun (WGS) entry which is preliminary data.</text>
</comment>
<feature type="binding site" evidence="4">
    <location>
        <begin position="12"/>
        <end position="13"/>
    </location>
    <ligand>
        <name>FAD</name>
        <dbReference type="ChEBI" id="CHEBI:57692"/>
    </ligand>
</feature>
<dbReference type="PANTHER" id="PTHR43563">
    <property type="entry name" value="AMINE OXIDASE"/>
    <property type="match status" value="1"/>
</dbReference>
<feature type="binding site" evidence="4">
    <location>
        <position position="196"/>
    </location>
    <ligand>
        <name>FAD</name>
        <dbReference type="ChEBI" id="CHEBI:57692"/>
    </ligand>
</feature>
<dbReference type="SUPFAM" id="SSF51905">
    <property type="entry name" value="FAD/NAD(P)-binding domain"/>
    <property type="match status" value="1"/>
</dbReference>